<protein>
    <submittedName>
        <fullName evidence="1">Uncharacterized protein</fullName>
    </submittedName>
</protein>
<evidence type="ECO:0000313" key="1">
    <source>
        <dbReference type="EMBL" id="CAE0232373.1"/>
    </source>
</evidence>
<dbReference type="EMBL" id="HBIA01008240">
    <property type="protein sequence ID" value="CAE0232373.1"/>
    <property type="molecule type" value="Transcribed_RNA"/>
</dbReference>
<reference evidence="1" key="1">
    <citation type="submission" date="2021-01" db="EMBL/GenBank/DDBJ databases">
        <authorList>
            <person name="Corre E."/>
            <person name="Pelletier E."/>
            <person name="Niang G."/>
            <person name="Scheremetjew M."/>
            <person name="Finn R."/>
            <person name="Kale V."/>
            <person name="Holt S."/>
            <person name="Cochrane G."/>
            <person name="Meng A."/>
            <person name="Brown T."/>
            <person name="Cohen L."/>
        </authorList>
    </citation>
    <scope>NUCLEOTIDE SEQUENCE</scope>
    <source>
        <strain evidence="1">Ras09</strain>
    </source>
</reference>
<dbReference type="AlphaFoldDB" id="A0A7S3CMI4"/>
<gene>
    <name evidence="1" type="ORF">SRAS04492_LOCUS4171</name>
</gene>
<accession>A0A7S3CMI4</accession>
<sequence length="201" mass="23101">MESSKVVLVDFTSFDPSDSMEISKAVREYVTPQRLESTLVNVVLKDLQVPYQYTSNSIYSRVDRSYRLIGNLVPVQSNQVFGPIFLPQRADAEKPYQGFLVLEYDHNNMRTQQEAVDPREFSVDNILRVFSQRATRDEFLEEASDEEDEAKREKLQKELKERGGAAKNLEVLKQVTMKSQLAETFMKQVAFKLGKFAKFGA</sequence>
<name>A0A7S3CMI4_9SPIT</name>
<organism evidence="1">
    <name type="scientific">Strombidium rassoulzadegani</name>
    <dbReference type="NCBI Taxonomy" id="1082188"/>
    <lineage>
        <taxon>Eukaryota</taxon>
        <taxon>Sar</taxon>
        <taxon>Alveolata</taxon>
        <taxon>Ciliophora</taxon>
        <taxon>Intramacronucleata</taxon>
        <taxon>Spirotrichea</taxon>
        <taxon>Oligotrichia</taxon>
        <taxon>Strombidiidae</taxon>
        <taxon>Strombidium</taxon>
    </lineage>
</organism>
<proteinExistence type="predicted"/>